<dbReference type="Proteomes" id="UP000010931">
    <property type="component" value="Unassembled WGS sequence"/>
</dbReference>
<protein>
    <submittedName>
        <fullName evidence="1">Uncharacterized protein</fullName>
    </submittedName>
</protein>
<reference evidence="1 2" key="1">
    <citation type="journal article" date="2011" name="Plasmid">
        <title>Streptomyces turgidiscabies Car8 contains a modular pathogenicity island that shares virulence genes with other actinobacterial plant pathogens.</title>
        <authorList>
            <person name="Huguet-Tapia J.C."/>
            <person name="Badger J.H."/>
            <person name="Loria R."/>
            <person name="Pettis G.S."/>
        </authorList>
    </citation>
    <scope>NUCLEOTIDE SEQUENCE [LARGE SCALE GENOMIC DNA]</scope>
    <source>
        <strain evidence="1 2">Car8</strain>
    </source>
</reference>
<dbReference type="AlphaFoldDB" id="L7FB93"/>
<feature type="non-terminal residue" evidence="1">
    <location>
        <position position="23"/>
    </location>
</feature>
<comment type="caution">
    <text evidence="1">The sequence shown here is derived from an EMBL/GenBank/DDBJ whole genome shotgun (WGS) entry which is preliminary data.</text>
</comment>
<accession>L7FB93</accession>
<name>L7FB93_STRT8</name>
<evidence type="ECO:0000313" key="1">
    <source>
        <dbReference type="EMBL" id="ELP68321.1"/>
    </source>
</evidence>
<evidence type="ECO:0000313" key="2">
    <source>
        <dbReference type="Proteomes" id="UP000010931"/>
    </source>
</evidence>
<dbReference type="EMBL" id="AEJB01000221">
    <property type="protein sequence ID" value="ELP68321.1"/>
    <property type="molecule type" value="Genomic_DNA"/>
</dbReference>
<organism evidence="1 2">
    <name type="scientific">Streptomyces turgidiscabies (strain Car8)</name>
    <dbReference type="NCBI Taxonomy" id="698760"/>
    <lineage>
        <taxon>Bacteria</taxon>
        <taxon>Bacillati</taxon>
        <taxon>Actinomycetota</taxon>
        <taxon>Actinomycetes</taxon>
        <taxon>Kitasatosporales</taxon>
        <taxon>Streptomycetaceae</taxon>
        <taxon>Streptomyces</taxon>
    </lineage>
</organism>
<proteinExistence type="predicted"/>
<gene>
    <name evidence="1" type="ORF">STRTUCAR8_05992</name>
</gene>
<sequence length="23" mass="2353">MDRLTTTTGLLTGIVDSATGEIS</sequence>
<keyword evidence="2" id="KW-1185">Reference proteome</keyword>